<accession>A0A8H4R7P3</accession>
<dbReference type="Proteomes" id="UP000566819">
    <property type="component" value="Unassembled WGS sequence"/>
</dbReference>
<dbReference type="EMBL" id="JAAMPI010001508">
    <property type="protein sequence ID" value="KAF4624950.1"/>
    <property type="molecule type" value="Genomic_DNA"/>
</dbReference>
<comment type="caution">
    <text evidence="1">The sequence shown here is derived from an EMBL/GenBank/DDBJ whole genome shotgun (WGS) entry which is preliminary data.</text>
</comment>
<dbReference type="OrthoDB" id="5201563at2759"/>
<dbReference type="AlphaFoldDB" id="A0A8H4R7P3"/>
<keyword evidence="2" id="KW-1185">Reference proteome</keyword>
<evidence type="ECO:0000313" key="1">
    <source>
        <dbReference type="EMBL" id="KAF4624950.1"/>
    </source>
</evidence>
<gene>
    <name evidence="1" type="ORF">G7Y89_g13221</name>
</gene>
<sequence>MSQTTTMTADPTRLEIQGVLQDYNIRLTGTPEESDSTAAAALPLLDRVPEANNPWPNWPDNYREVPLYRPINRNLDFNERPGGRFAMERIFIATMLHGVWVNATFFAEKQHIRYFVVGDAKGTSGALDAGTKSLDSGEADFFRQLDEDADIVEEDAKAEANIVYGFDSHRSAIVPWLRQTGIEEHTWGLKKDEIHASHVVPTDAGSEPELLLMLDVIDEKILTYRDVDLYIDHVPRLLLRIQVGLAPAIRRADTWGLEPSADMCLGSEGQPGRRCLRLVL</sequence>
<protein>
    <submittedName>
        <fullName evidence="1">Uncharacterized protein</fullName>
    </submittedName>
</protein>
<proteinExistence type="predicted"/>
<organism evidence="1 2">
    <name type="scientific">Cudoniella acicularis</name>
    <dbReference type="NCBI Taxonomy" id="354080"/>
    <lineage>
        <taxon>Eukaryota</taxon>
        <taxon>Fungi</taxon>
        <taxon>Dikarya</taxon>
        <taxon>Ascomycota</taxon>
        <taxon>Pezizomycotina</taxon>
        <taxon>Leotiomycetes</taxon>
        <taxon>Helotiales</taxon>
        <taxon>Tricladiaceae</taxon>
        <taxon>Cudoniella</taxon>
    </lineage>
</organism>
<name>A0A8H4R7P3_9HELO</name>
<reference evidence="1 2" key="1">
    <citation type="submission" date="2020-03" db="EMBL/GenBank/DDBJ databases">
        <title>Draft Genome Sequence of Cudoniella acicularis.</title>
        <authorList>
            <person name="Buettner E."/>
            <person name="Kellner H."/>
        </authorList>
    </citation>
    <scope>NUCLEOTIDE SEQUENCE [LARGE SCALE GENOMIC DNA]</scope>
    <source>
        <strain evidence="1 2">DSM 108380</strain>
    </source>
</reference>
<evidence type="ECO:0000313" key="2">
    <source>
        <dbReference type="Proteomes" id="UP000566819"/>
    </source>
</evidence>